<reference evidence="9" key="1">
    <citation type="submission" date="2018-05" db="EMBL/GenBank/DDBJ databases">
        <authorList>
            <person name="Lanie J.A."/>
            <person name="Ng W.-L."/>
            <person name="Kazmierczak K.M."/>
            <person name="Andrzejewski T.M."/>
            <person name="Davidsen T.M."/>
            <person name="Wayne K.J."/>
            <person name="Tettelin H."/>
            <person name="Glass J.I."/>
            <person name="Rusch D."/>
            <person name="Podicherti R."/>
            <person name="Tsui H.-C.T."/>
            <person name="Winkler M.E."/>
        </authorList>
    </citation>
    <scope>NUCLEOTIDE SEQUENCE</scope>
</reference>
<dbReference type="GO" id="GO:0004190">
    <property type="term" value="F:aspartic-type endopeptidase activity"/>
    <property type="evidence" value="ECO:0007669"/>
    <property type="project" value="InterPro"/>
</dbReference>
<dbReference type="NCBIfam" id="TIGR00077">
    <property type="entry name" value="lspA"/>
    <property type="match status" value="1"/>
</dbReference>
<proteinExistence type="inferred from homology"/>
<dbReference type="InterPro" id="IPR001872">
    <property type="entry name" value="Peptidase_A8"/>
</dbReference>
<keyword evidence="4" id="KW-0378">Hydrolase</keyword>
<dbReference type="EMBL" id="UINC01078378">
    <property type="protein sequence ID" value="SVC19400.1"/>
    <property type="molecule type" value="Genomic_DNA"/>
</dbReference>
<dbReference type="GO" id="GO:0016020">
    <property type="term" value="C:membrane"/>
    <property type="evidence" value="ECO:0007669"/>
    <property type="project" value="InterPro"/>
</dbReference>
<evidence type="ECO:0000256" key="7">
    <source>
        <dbReference type="SAM" id="MobiDB-lite"/>
    </source>
</evidence>
<gene>
    <name evidence="9" type="ORF">METZ01_LOCUS272254</name>
</gene>
<keyword evidence="3 8" id="KW-0812">Transmembrane</keyword>
<feature type="non-terminal residue" evidence="9">
    <location>
        <position position="1"/>
    </location>
</feature>
<dbReference type="HAMAP" id="MF_00161">
    <property type="entry name" value="LspA"/>
    <property type="match status" value="1"/>
</dbReference>
<keyword evidence="5 8" id="KW-1133">Transmembrane helix</keyword>
<evidence type="ECO:0000256" key="4">
    <source>
        <dbReference type="ARBA" id="ARBA00022801"/>
    </source>
</evidence>
<evidence type="ECO:0000313" key="9">
    <source>
        <dbReference type="EMBL" id="SVC19400.1"/>
    </source>
</evidence>
<evidence type="ECO:0000256" key="3">
    <source>
        <dbReference type="ARBA" id="ARBA00022692"/>
    </source>
</evidence>
<evidence type="ECO:0000256" key="8">
    <source>
        <dbReference type="SAM" id="Phobius"/>
    </source>
</evidence>
<protein>
    <recommendedName>
        <fullName evidence="10">Lipoprotein signal peptidase</fullName>
    </recommendedName>
</protein>
<keyword evidence="6 8" id="KW-0472">Membrane</keyword>
<dbReference type="PROSITE" id="PS00855">
    <property type="entry name" value="SPASE_II"/>
    <property type="match status" value="1"/>
</dbReference>
<dbReference type="Pfam" id="PF01252">
    <property type="entry name" value="Peptidase_A8"/>
    <property type="match status" value="1"/>
</dbReference>
<dbReference type="PANTHER" id="PTHR33695">
    <property type="entry name" value="LIPOPROTEIN SIGNAL PEPTIDASE"/>
    <property type="match status" value="1"/>
</dbReference>
<dbReference type="GO" id="GO:0006508">
    <property type="term" value="P:proteolysis"/>
    <property type="evidence" value="ECO:0007669"/>
    <property type="project" value="UniProtKB-KW"/>
</dbReference>
<organism evidence="9">
    <name type="scientific">marine metagenome</name>
    <dbReference type="NCBI Taxonomy" id="408172"/>
    <lineage>
        <taxon>unclassified sequences</taxon>
        <taxon>metagenomes</taxon>
        <taxon>ecological metagenomes</taxon>
    </lineage>
</organism>
<dbReference type="PRINTS" id="PR00781">
    <property type="entry name" value="LIPOSIGPTASE"/>
</dbReference>
<dbReference type="PANTHER" id="PTHR33695:SF1">
    <property type="entry name" value="LIPOPROTEIN SIGNAL PEPTIDASE"/>
    <property type="match status" value="1"/>
</dbReference>
<keyword evidence="1" id="KW-1003">Cell membrane</keyword>
<evidence type="ECO:0000256" key="2">
    <source>
        <dbReference type="ARBA" id="ARBA00022670"/>
    </source>
</evidence>
<accession>A0A382K4M9</accession>
<evidence type="ECO:0000256" key="6">
    <source>
        <dbReference type="ARBA" id="ARBA00023136"/>
    </source>
</evidence>
<evidence type="ECO:0000256" key="1">
    <source>
        <dbReference type="ARBA" id="ARBA00022475"/>
    </source>
</evidence>
<keyword evidence="2" id="KW-0645">Protease</keyword>
<sequence>VRPWTDLLWIPLALVLDQVTKLVVVSTLPPYDPQPVLGDLVRLTYIHNRGAAFGLNLGSPVVHTVIAIAALGLLGWMLYTLPANARLQRSALAMVLGGAIGNIVDRIRLHEVIDFVDVGFGDLRWPVFNVADSFVTVGVLVLALTYSRVAEPTEETPAAEPPAVEPPVDSVGDGND</sequence>
<feature type="region of interest" description="Disordered" evidence="7">
    <location>
        <begin position="152"/>
        <end position="176"/>
    </location>
</feature>
<evidence type="ECO:0000256" key="5">
    <source>
        <dbReference type="ARBA" id="ARBA00022989"/>
    </source>
</evidence>
<feature type="transmembrane region" description="Helical" evidence="8">
    <location>
        <begin position="61"/>
        <end position="79"/>
    </location>
</feature>
<evidence type="ECO:0008006" key="10">
    <source>
        <dbReference type="Google" id="ProtNLM"/>
    </source>
</evidence>
<name>A0A382K4M9_9ZZZZ</name>
<dbReference type="AlphaFoldDB" id="A0A382K4M9"/>